<gene>
    <name evidence="3" type="primary">Contig15256.g16256</name>
    <name evidence="3" type="ORF">STYLEM_16578</name>
</gene>
<dbReference type="PANTHER" id="PTHR16099">
    <property type="entry name" value="8-OXO-DGTP DIPHOSPHATES NUDT15"/>
    <property type="match status" value="1"/>
</dbReference>
<dbReference type="PRINTS" id="PR00502">
    <property type="entry name" value="NUDIXFAMILY"/>
</dbReference>
<protein>
    <submittedName>
        <fullName evidence="3">Probable 8-oxo-dgtp diphosphatase nudt15</fullName>
    </submittedName>
</protein>
<evidence type="ECO:0000313" key="4">
    <source>
        <dbReference type="Proteomes" id="UP000039865"/>
    </source>
</evidence>
<accession>A0A078B248</accession>
<dbReference type="GO" id="GO:0035539">
    <property type="term" value="F:8-oxo-7,8-dihydrodeoxyguanosine triphosphate pyrophosphatase activity"/>
    <property type="evidence" value="ECO:0007669"/>
    <property type="project" value="TreeGrafter"/>
</dbReference>
<dbReference type="AlphaFoldDB" id="A0A078B248"/>
<dbReference type="EMBL" id="CCKQ01015641">
    <property type="protein sequence ID" value="CDW87473.1"/>
    <property type="molecule type" value="Genomic_DNA"/>
</dbReference>
<evidence type="ECO:0000256" key="1">
    <source>
        <dbReference type="ARBA" id="ARBA00022801"/>
    </source>
</evidence>
<dbReference type="CDD" id="cd04678">
    <property type="entry name" value="NUDIX_MTH2_Nudt15"/>
    <property type="match status" value="1"/>
</dbReference>
<evidence type="ECO:0000259" key="2">
    <source>
        <dbReference type="PROSITE" id="PS51462"/>
    </source>
</evidence>
<reference evidence="3 4" key="1">
    <citation type="submission" date="2014-06" db="EMBL/GenBank/DDBJ databases">
        <authorList>
            <person name="Swart Estienne"/>
        </authorList>
    </citation>
    <scope>NUCLEOTIDE SEQUENCE [LARGE SCALE GENOMIC DNA]</scope>
    <source>
        <strain evidence="3 4">130c</strain>
    </source>
</reference>
<dbReference type="GO" id="GO:0006203">
    <property type="term" value="P:dGTP catabolic process"/>
    <property type="evidence" value="ECO:0007669"/>
    <property type="project" value="TreeGrafter"/>
</dbReference>
<dbReference type="PANTHER" id="PTHR16099:SF5">
    <property type="entry name" value="NUCLEOTIDE TRIPHOSPHATE DIPHOSPHATASE NUDT15"/>
    <property type="match status" value="1"/>
</dbReference>
<dbReference type="InterPro" id="IPR000086">
    <property type="entry name" value="NUDIX_hydrolase_dom"/>
</dbReference>
<proteinExistence type="predicted"/>
<dbReference type="SUPFAM" id="SSF55811">
    <property type="entry name" value="Nudix"/>
    <property type="match status" value="1"/>
</dbReference>
<dbReference type="GO" id="GO:0005829">
    <property type="term" value="C:cytosol"/>
    <property type="evidence" value="ECO:0007669"/>
    <property type="project" value="TreeGrafter"/>
</dbReference>
<dbReference type="InterPro" id="IPR020476">
    <property type="entry name" value="Nudix_hydrolase"/>
</dbReference>
<dbReference type="PROSITE" id="PS51462">
    <property type="entry name" value="NUDIX"/>
    <property type="match status" value="1"/>
</dbReference>
<feature type="domain" description="Nudix hydrolase" evidence="2">
    <location>
        <begin position="36"/>
        <end position="174"/>
    </location>
</feature>
<keyword evidence="1" id="KW-0378">Hydrolase</keyword>
<dbReference type="Gene3D" id="3.90.79.10">
    <property type="entry name" value="Nucleoside Triphosphate Pyrophosphohydrolase"/>
    <property type="match status" value="1"/>
</dbReference>
<dbReference type="OrthoDB" id="311375at2759"/>
<organism evidence="3 4">
    <name type="scientific">Stylonychia lemnae</name>
    <name type="common">Ciliate</name>
    <dbReference type="NCBI Taxonomy" id="5949"/>
    <lineage>
        <taxon>Eukaryota</taxon>
        <taxon>Sar</taxon>
        <taxon>Alveolata</taxon>
        <taxon>Ciliophora</taxon>
        <taxon>Intramacronucleata</taxon>
        <taxon>Spirotrichea</taxon>
        <taxon>Stichotrichia</taxon>
        <taxon>Sporadotrichida</taxon>
        <taxon>Oxytrichidae</taxon>
        <taxon>Stylonychinae</taxon>
        <taxon>Stylonychia</taxon>
    </lineage>
</organism>
<dbReference type="Proteomes" id="UP000039865">
    <property type="component" value="Unassembled WGS sequence"/>
</dbReference>
<evidence type="ECO:0000313" key="3">
    <source>
        <dbReference type="EMBL" id="CDW87473.1"/>
    </source>
</evidence>
<dbReference type="InParanoid" id="A0A078B248"/>
<sequence length="185" mass="21819">MLTQATDNIDIEQDQSKLEARYQAKKIVKTDQASKRPSVGFGIMIMNEFDEVLVSQRLEPGKVGHLKWQFPGGHLEYAETFEQGTIREVEEEAGVVLPSERIKYMTTLNMIEEEYSYHYIGIIMFISVKKQEFPFFNNEPEKQTDWEWIAWEKLIHFRNLFTPFKHLRDQGYADINKIKSQFGLF</sequence>
<dbReference type="InterPro" id="IPR015797">
    <property type="entry name" value="NUDIX_hydrolase-like_dom_sf"/>
</dbReference>
<dbReference type="Pfam" id="PF00293">
    <property type="entry name" value="NUDIX"/>
    <property type="match status" value="1"/>
</dbReference>
<name>A0A078B248_STYLE</name>
<keyword evidence="4" id="KW-1185">Reference proteome</keyword>